<dbReference type="InterPro" id="IPR009061">
    <property type="entry name" value="DNA-bd_dom_put_sf"/>
</dbReference>
<evidence type="ECO:0000256" key="1">
    <source>
        <dbReference type="ARBA" id="ARBA00023125"/>
    </source>
</evidence>
<accession>U2JSK2</accession>
<dbReference type="PANTHER" id="PTHR30204:SF98">
    <property type="entry name" value="HTH-TYPE TRANSCRIPTIONAL REGULATOR ADHR"/>
    <property type="match status" value="1"/>
</dbReference>
<comment type="caution">
    <text evidence="3">The sequence shown here is derived from an EMBL/GenBank/DDBJ whole genome shotgun (WGS) entry which is preliminary data.</text>
</comment>
<dbReference type="PANTHER" id="PTHR30204">
    <property type="entry name" value="REDOX-CYCLING DRUG-SENSING TRANSCRIPTIONAL ACTIVATOR SOXR"/>
    <property type="match status" value="1"/>
</dbReference>
<dbReference type="EMBL" id="AWVF01000386">
    <property type="protein sequence ID" value="ERJ89251.1"/>
    <property type="molecule type" value="Genomic_DNA"/>
</dbReference>
<dbReference type="InterPro" id="IPR000551">
    <property type="entry name" value="MerR-type_HTH_dom"/>
</dbReference>
<proteinExistence type="predicted"/>
<dbReference type="RefSeq" id="WP_021681168.1">
    <property type="nucleotide sequence ID" value="NZ_KI260336.1"/>
</dbReference>
<sequence>MTIKEVSEKYHITQDTLRYYERVGMIPKVTRTLSGIRNYQPEDLGWVELALCMRNAGLPVEVMIEYVKLCQQGDDTIPARLQLLLDQRETLLEQREQIDTTLERLNYKISRYEEAVRTGVLTWDKQECKGNVAFPKNHEQEES</sequence>
<protein>
    <submittedName>
        <fullName evidence="3">Putative HTH-type transcriptional regulator AdhR</fullName>
    </submittedName>
</protein>
<dbReference type="PATRIC" id="fig|411473.3.peg.2501"/>
<keyword evidence="1" id="KW-0238">DNA-binding</keyword>
<dbReference type="Proteomes" id="UP000016662">
    <property type="component" value="Unassembled WGS sequence"/>
</dbReference>
<dbReference type="CDD" id="cd01109">
    <property type="entry name" value="HTH_YyaN"/>
    <property type="match status" value="1"/>
</dbReference>
<dbReference type="eggNOG" id="COG0789">
    <property type="taxonomic scope" value="Bacteria"/>
</dbReference>
<dbReference type="GO" id="GO:0003700">
    <property type="term" value="F:DNA-binding transcription factor activity"/>
    <property type="evidence" value="ECO:0007669"/>
    <property type="project" value="InterPro"/>
</dbReference>
<dbReference type="OrthoDB" id="6160at2"/>
<reference evidence="3 4" key="1">
    <citation type="submission" date="2013-07" db="EMBL/GenBank/DDBJ databases">
        <authorList>
            <person name="Weinstock G."/>
            <person name="Sodergren E."/>
            <person name="Wylie T."/>
            <person name="Fulton L."/>
            <person name="Fulton R."/>
            <person name="Fronick C."/>
            <person name="O'Laughlin M."/>
            <person name="Godfrey J."/>
            <person name="Miner T."/>
            <person name="Herter B."/>
            <person name="Appelbaum E."/>
            <person name="Cordes M."/>
            <person name="Lek S."/>
            <person name="Wollam A."/>
            <person name="Pepin K.H."/>
            <person name="Palsikar V.B."/>
            <person name="Mitreva M."/>
            <person name="Wilson R.K."/>
        </authorList>
    </citation>
    <scope>NUCLEOTIDE SEQUENCE [LARGE SCALE GENOMIC DNA]</scope>
    <source>
        <strain evidence="3 4">ATCC 27760</strain>
    </source>
</reference>
<dbReference type="Pfam" id="PF13411">
    <property type="entry name" value="MerR_1"/>
    <property type="match status" value="1"/>
</dbReference>
<dbReference type="HOGENOM" id="CLU_060077_8_3_9"/>
<gene>
    <name evidence="3" type="ORF">RUMCAL_02974</name>
</gene>
<dbReference type="SUPFAM" id="SSF46955">
    <property type="entry name" value="Putative DNA-binding domain"/>
    <property type="match status" value="1"/>
</dbReference>
<name>U2JSK2_9FIRM</name>
<dbReference type="InterPro" id="IPR047057">
    <property type="entry name" value="MerR_fam"/>
</dbReference>
<dbReference type="GO" id="GO:0003677">
    <property type="term" value="F:DNA binding"/>
    <property type="evidence" value="ECO:0007669"/>
    <property type="project" value="UniProtKB-KW"/>
</dbReference>
<dbReference type="PROSITE" id="PS50937">
    <property type="entry name" value="HTH_MERR_2"/>
    <property type="match status" value="1"/>
</dbReference>
<feature type="domain" description="HTH merR-type" evidence="2">
    <location>
        <begin position="1"/>
        <end position="69"/>
    </location>
</feature>
<evidence type="ECO:0000313" key="4">
    <source>
        <dbReference type="Proteomes" id="UP000016662"/>
    </source>
</evidence>
<organism evidence="3 4">
    <name type="scientific">Ruminococcus callidus ATCC 27760</name>
    <dbReference type="NCBI Taxonomy" id="411473"/>
    <lineage>
        <taxon>Bacteria</taxon>
        <taxon>Bacillati</taxon>
        <taxon>Bacillota</taxon>
        <taxon>Clostridia</taxon>
        <taxon>Eubacteriales</taxon>
        <taxon>Oscillospiraceae</taxon>
        <taxon>Ruminococcus</taxon>
    </lineage>
</organism>
<dbReference type="STRING" id="411473.RUMCAL_02974"/>
<dbReference type="SMART" id="SM00422">
    <property type="entry name" value="HTH_MERR"/>
    <property type="match status" value="1"/>
</dbReference>
<dbReference type="Gene3D" id="1.10.1660.10">
    <property type="match status" value="1"/>
</dbReference>
<evidence type="ECO:0000313" key="3">
    <source>
        <dbReference type="EMBL" id="ERJ89251.1"/>
    </source>
</evidence>
<evidence type="ECO:0000259" key="2">
    <source>
        <dbReference type="PROSITE" id="PS50937"/>
    </source>
</evidence>
<keyword evidence="4" id="KW-1185">Reference proteome</keyword>
<dbReference type="AlphaFoldDB" id="U2JSK2"/>